<reference evidence="1 2" key="1">
    <citation type="journal article" date="2016" name="Mol. Biol. Evol.">
        <title>Comparative Genomics of Early-Diverging Mushroom-Forming Fungi Provides Insights into the Origins of Lignocellulose Decay Capabilities.</title>
        <authorList>
            <person name="Nagy L.G."/>
            <person name="Riley R."/>
            <person name="Tritt A."/>
            <person name="Adam C."/>
            <person name="Daum C."/>
            <person name="Floudas D."/>
            <person name="Sun H."/>
            <person name="Yadav J.S."/>
            <person name="Pangilinan J."/>
            <person name="Larsson K.H."/>
            <person name="Matsuura K."/>
            <person name="Barry K."/>
            <person name="Labutti K."/>
            <person name="Kuo R."/>
            <person name="Ohm R.A."/>
            <person name="Bhattacharya S.S."/>
            <person name="Shirouzu T."/>
            <person name="Yoshinaga Y."/>
            <person name="Martin F.M."/>
            <person name="Grigoriev I.V."/>
            <person name="Hibbett D.S."/>
        </authorList>
    </citation>
    <scope>NUCLEOTIDE SEQUENCE [LARGE SCALE GENOMIC DNA]</scope>
    <source>
        <strain evidence="1 2">L-15889</strain>
    </source>
</reference>
<dbReference type="InterPro" id="IPR043472">
    <property type="entry name" value="Macro_dom-like"/>
</dbReference>
<dbReference type="AlphaFoldDB" id="A0A165RT16"/>
<dbReference type="OrthoDB" id="6082470at2759"/>
<sequence>MEPKQKASAPGPSLYEAWTRHISEQLSPDDQQRFHVVEARLETLDPPHSEFDCVVSPANSYGIMDGGFDYYLSEALSPKGDIMALTRCAQAALKARHFGFAPPATCTLVPLSPELRQNPRFPRCSVLAVCPTMRYPVDVSWHEDLVYNTIWSLLVEVEHWNERADRAKEGGQRIRKVCMTGLATGVGGVSKETCARQMILAVKHFLDVRSEEGRKRWAQDDFPGWNDVLPIAEDVVHKDDE</sequence>
<evidence type="ECO:0000313" key="2">
    <source>
        <dbReference type="Proteomes" id="UP000076727"/>
    </source>
</evidence>
<gene>
    <name evidence="1" type="ORF">DAEQUDRAFT_666505</name>
</gene>
<dbReference type="EMBL" id="KV429047">
    <property type="protein sequence ID" value="KZT71124.1"/>
    <property type="molecule type" value="Genomic_DNA"/>
</dbReference>
<keyword evidence="2" id="KW-1185">Reference proteome</keyword>
<name>A0A165RT16_9APHY</name>
<proteinExistence type="predicted"/>
<accession>A0A165RT16</accession>
<dbReference type="SUPFAM" id="SSF52949">
    <property type="entry name" value="Macro domain-like"/>
    <property type="match status" value="1"/>
</dbReference>
<organism evidence="1 2">
    <name type="scientific">Daedalea quercina L-15889</name>
    <dbReference type="NCBI Taxonomy" id="1314783"/>
    <lineage>
        <taxon>Eukaryota</taxon>
        <taxon>Fungi</taxon>
        <taxon>Dikarya</taxon>
        <taxon>Basidiomycota</taxon>
        <taxon>Agaricomycotina</taxon>
        <taxon>Agaricomycetes</taxon>
        <taxon>Polyporales</taxon>
        <taxon>Fomitopsis</taxon>
    </lineage>
</organism>
<dbReference type="STRING" id="1314783.A0A165RT16"/>
<dbReference type="Gene3D" id="3.40.220.10">
    <property type="entry name" value="Leucine Aminopeptidase, subunit E, domain 1"/>
    <property type="match status" value="1"/>
</dbReference>
<protein>
    <submittedName>
        <fullName evidence="1">Macro domain-like protein</fullName>
    </submittedName>
</protein>
<dbReference type="Proteomes" id="UP000076727">
    <property type="component" value="Unassembled WGS sequence"/>
</dbReference>
<evidence type="ECO:0000313" key="1">
    <source>
        <dbReference type="EMBL" id="KZT71124.1"/>
    </source>
</evidence>